<dbReference type="EMBL" id="MNAN01000028">
    <property type="protein sequence ID" value="OHU95997.1"/>
    <property type="molecule type" value="Genomic_DNA"/>
</dbReference>
<dbReference type="STRING" id="327939.BIW53_09350"/>
<name>A0A1S1N7L0_9GAMM</name>
<dbReference type="RefSeq" id="WP_070991564.1">
    <property type="nucleotide sequence ID" value="NZ_CBCSHD010000001.1"/>
</dbReference>
<protein>
    <submittedName>
        <fullName evidence="1">Uncharacterized protein</fullName>
    </submittedName>
</protein>
<keyword evidence="2" id="KW-1185">Reference proteome</keyword>
<dbReference type="Pfam" id="PF06980">
    <property type="entry name" value="DUF1302"/>
    <property type="match status" value="1"/>
</dbReference>
<evidence type="ECO:0000313" key="1">
    <source>
        <dbReference type="EMBL" id="OHU95997.1"/>
    </source>
</evidence>
<reference evidence="1 2" key="1">
    <citation type="submission" date="2016-10" db="EMBL/GenBank/DDBJ databases">
        <title>Pseudoalteromonas amylolytica sp. nov., isolated from the surface seawater.</title>
        <authorList>
            <person name="Wu Y.-H."/>
            <person name="Cheng H."/>
            <person name="Jin X.-B."/>
            <person name="Wang C.-S."/>
            <person name="Xu X.-W."/>
        </authorList>
    </citation>
    <scope>NUCLEOTIDE SEQUENCE [LARGE SCALE GENOMIC DNA]</scope>
    <source>
        <strain evidence="1 2">JCM 12483</strain>
    </source>
</reference>
<dbReference type="Proteomes" id="UP000180253">
    <property type="component" value="Unassembled WGS sequence"/>
</dbReference>
<accession>A0A1S1N7L0</accession>
<proteinExistence type="predicted"/>
<gene>
    <name evidence="1" type="ORF">BIW53_09350</name>
</gene>
<dbReference type="InterPro" id="IPR010727">
    <property type="entry name" value="DUF1302"/>
</dbReference>
<evidence type="ECO:0000313" key="2">
    <source>
        <dbReference type="Proteomes" id="UP000180253"/>
    </source>
</evidence>
<comment type="caution">
    <text evidence="1">The sequence shown here is derived from an EMBL/GenBank/DDBJ whole genome shotgun (WGS) entry which is preliminary data.</text>
</comment>
<sequence>MGVFLRFFSVFNFYVVANLLFSSCALSDEIESEYLMEYSTVYNVDESYLNKSELKLKLEFDWELESGKLFFSNTFSFDLGGNLERGNPYENEPSAAGHRIALFGSDNVLFDLREFYYQTELFGHELTVGKQQIAWGQADGVAVLDLVNPIRYREFVLEDLEDARIPLWSVRYDLYFDDFSAQLIWIPDQSYSEFANNDSEFVLTSSRLMPQYPSPYPAEYIIEPVDKPNSVIKDSDYGFEISKQISGLDINVNYLNHYYDRPAFLRFINLESDIPKVTVHETFKKTKTYGFGLNRGYSDYVIRAEVAYSTNRYYIDYDARDFDGVQISPELNYVIGVDYYGFESSMVSFQFYQSRILDYKPTLSVVENDEIITFLYRLSTWNDNLDIEAQWFYDVHDHDGLVRFSGDYRISDNYSLSIYLNNFYGDYIGVFGQYDDRDQIGLNFKWYF</sequence>
<dbReference type="OrthoDB" id="9769143at2"/>
<dbReference type="AlphaFoldDB" id="A0A1S1N7L0"/>
<dbReference type="PROSITE" id="PS51257">
    <property type="entry name" value="PROKAR_LIPOPROTEIN"/>
    <property type="match status" value="1"/>
</dbReference>
<organism evidence="1 2">
    <name type="scientific">Pseudoalteromonas byunsanensis</name>
    <dbReference type="NCBI Taxonomy" id="327939"/>
    <lineage>
        <taxon>Bacteria</taxon>
        <taxon>Pseudomonadati</taxon>
        <taxon>Pseudomonadota</taxon>
        <taxon>Gammaproteobacteria</taxon>
        <taxon>Alteromonadales</taxon>
        <taxon>Pseudoalteromonadaceae</taxon>
        <taxon>Pseudoalteromonas</taxon>
    </lineage>
</organism>